<dbReference type="AlphaFoldDB" id="A0A4W4FRG9"/>
<proteinExistence type="predicted"/>
<evidence type="ECO:0008006" key="11">
    <source>
        <dbReference type="Google" id="ProtNLM"/>
    </source>
</evidence>
<dbReference type="FunFam" id="2.60.40.150:FF:000070">
    <property type="entry name" value="rab11 family-interacting protein 2 isoform X1"/>
    <property type="match status" value="1"/>
</dbReference>
<reference evidence="9" key="5">
    <citation type="submission" date="2025-09" db="UniProtKB">
        <authorList>
            <consortium name="Ensembl"/>
        </authorList>
    </citation>
    <scope>IDENTIFICATION</scope>
</reference>
<feature type="compositionally biased region" description="Basic and acidic residues" evidence="6">
    <location>
        <begin position="342"/>
        <end position="556"/>
    </location>
</feature>
<reference evidence="9" key="3">
    <citation type="submission" date="2020-05" db="EMBL/GenBank/DDBJ databases">
        <title>Electrophorus electricus (electric eel) genome, fEleEle1, primary haplotype.</title>
        <authorList>
            <person name="Myers G."/>
            <person name="Meyer A."/>
            <person name="Fedrigo O."/>
            <person name="Formenti G."/>
            <person name="Rhie A."/>
            <person name="Tracey A."/>
            <person name="Sims Y."/>
            <person name="Jarvis E.D."/>
        </authorList>
    </citation>
    <scope>NUCLEOTIDE SEQUENCE [LARGE SCALE GENOMIC DNA]</scope>
</reference>
<feature type="domain" description="FIP-RBD" evidence="8">
    <location>
        <begin position="1134"/>
        <end position="1196"/>
    </location>
</feature>
<keyword evidence="2" id="KW-0813">Transport</keyword>
<feature type="compositionally biased region" description="Polar residues" evidence="6">
    <location>
        <begin position="693"/>
        <end position="702"/>
    </location>
</feature>
<dbReference type="GO" id="GO:0031267">
    <property type="term" value="F:small GTPase binding"/>
    <property type="evidence" value="ECO:0007669"/>
    <property type="project" value="InterPro"/>
</dbReference>
<reference evidence="10" key="2">
    <citation type="journal article" date="2017" name="Sci. Adv.">
        <title>A tail of two voltages: Proteomic comparison of the three electric organs of the electric eel.</title>
        <authorList>
            <person name="Traeger L.L."/>
            <person name="Sabat G."/>
            <person name="Barrett-Wilt G.A."/>
            <person name="Wells G.B."/>
            <person name="Sussman M.R."/>
        </authorList>
    </citation>
    <scope>NUCLEOTIDE SEQUENCE [LARGE SCALE GENOMIC DNA]</scope>
</reference>
<feature type="compositionally biased region" description="Low complexity" evidence="6">
    <location>
        <begin position="1042"/>
        <end position="1054"/>
    </location>
</feature>
<feature type="compositionally biased region" description="Basic and acidic residues" evidence="6">
    <location>
        <begin position="315"/>
        <end position="325"/>
    </location>
</feature>
<dbReference type="PANTHER" id="PTHR15746:SF25">
    <property type="entry name" value="CALPONIN HOMOLOGY DOMAIN-CONTAINING PROTEIN DDB_G0272472 ISOFORM X1"/>
    <property type="match status" value="1"/>
</dbReference>
<dbReference type="PROSITE" id="PS51511">
    <property type="entry name" value="FIP_RBD"/>
    <property type="match status" value="1"/>
</dbReference>
<feature type="region of interest" description="Disordered" evidence="6">
    <location>
        <begin position="957"/>
        <end position="1070"/>
    </location>
</feature>
<feature type="compositionally biased region" description="Polar residues" evidence="6">
    <location>
        <begin position="743"/>
        <end position="755"/>
    </location>
</feature>
<reference evidence="9" key="4">
    <citation type="submission" date="2025-08" db="UniProtKB">
        <authorList>
            <consortium name="Ensembl"/>
        </authorList>
    </citation>
    <scope>IDENTIFICATION</scope>
</reference>
<dbReference type="SUPFAM" id="SSF144270">
    <property type="entry name" value="Eferin C-derminal domain-like"/>
    <property type="match status" value="1"/>
</dbReference>
<gene>
    <name evidence="9" type="primary">rab11fip1b</name>
</gene>
<feature type="compositionally biased region" description="Basic residues" evidence="6">
    <location>
        <begin position="261"/>
        <end position="271"/>
    </location>
</feature>
<reference evidence="10" key="1">
    <citation type="journal article" date="2014" name="Science">
        <title>Nonhuman genetics. Genomic basis for the convergent evolution of electric organs.</title>
        <authorList>
            <person name="Gallant J.R."/>
            <person name="Traeger L.L."/>
            <person name="Volkening J.D."/>
            <person name="Moffett H."/>
            <person name="Chen P.H."/>
            <person name="Novina C.D."/>
            <person name="Phillips G.N.Jr."/>
            <person name="Anand R."/>
            <person name="Wells G.B."/>
            <person name="Pinch M."/>
            <person name="Guth R."/>
            <person name="Unguez G.A."/>
            <person name="Albert J.S."/>
            <person name="Zakon H.H."/>
            <person name="Samanta M.P."/>
            <person name="Sussman M.R."/>
        </authorList>
    </citation>
    <scope>NUCLEOTIDE SEQUENCE [LARGE SCALE GENOMIC DNA]</scope>
</reference>
<dbReference type="InterPro" id="IPR000008">
    <property type="entry name" value="C2_dom"/>
</dbReference>
<evidence type="ECO:0000256" key="3">
    <source>
        <dbReference type="ARBA" id="ARBA00022553"/>
    </source>
</evidence>
<accession>A0A4W4FRG9</accession>
<protein>
    <recommendedName>
        <fullName evidence="11">C2 domain-containing protein</fullName>
    </recommendedName>
</protein>
<evidence type="ECO:0000313" key="10">
    <source>
        <dbReference type="Proteomes" id="UP000314983"/>
    </source>
</evidence>
<evidence type="ECO:0000259" key="8">
    <source>
        <dbReference type="PROSITE" id="PS51511"/>
    </source>
</evidence>
<keyword evidence="10" id="KW-1185">Reference proteome</keyword>
<dbReference type="SMART" id="SM00239">
    <property type="entry name" value="C2"/>
    <property type="match status" value="1"/>
</dbReference>
<dbReference type="Gene3D" id="1.20.5.2440">
    <property type="match status" value="1"/>
</dbReference>
<evidence type="ECO:0000313" key="9">
    <source>
        <dbReference type="Ensembl" id="ENSEEEP00000027533.2"/>
    </source>
</evidence>
<dbReference type="RefSeq" id="XP_026874028.2">
    <property type="nucleotide sequence ID" value="XM_027018227.2"/>
</dbReference>
<feature type="compositionally biased region" description="Polar residues" evidence="6">
    <location>
        <begin position="803"/>
        <end position="813"/>
    </location>
</feature>
<dbReference type="SUPFAM" id="SSF49562">
    <property type="entry name" value="C2 domain (Calcium/lipid-binding domain, CaLB)"/>
    <property type="match status" value="1"/>
</dbReference>
<feature type="compositionally biased region" description="Polar residues" evidence="6">
    <location>
        <begin position="273"/>
        <end position="282"/>
    </location>
</feature>
<evidence type="ECO:0000259" key="7">
    <source>
        <dbReference type="PROSITE" id="PS50004"/>
    </source>
</evidence>
<dbReference type="InterPro" id="IPR035892">
    <property type="entry name" value="C2_domain_sf"/>
</dbReference>
<dbReference type="InterPro" id="IPR019018">
    <property type="entry name" value="Rab-bd_FIP-RBD"/>
</dbReference>
<evidence type="ECO:0000256" key="1">
    <source>
        <dbReference type="ARBA" id="ARBA00004172"/>
    </source>
</evidence>
<feature type="compositionally biased region" description="Polar residues" evidence="6">
    <location>
        <begin position="622"/>
        <end position="656"/>
    </location>
</feature>
<evidence type="ECO:0000256" key="6">
    <source>
        <dbReference type="SAM" id="MobiDB-lite"/>
    </source>
</evidence>
<dbReference type="Proteomes" id="UP000314983">
    <property type="component" value="Chromosome 17"/>
</dbReference>
<keyword evidence="5" id="KW-0653">Protein transport</keyword>
<keyword evidence="4" id="KW-0967">Endosome</keyword>
<dbReference type="InterPro" id="IPR037789">
    <property type="entry name" value="FIP_classI"/>
</dbReference>
<organism evidence="9 10">
    <name type="scientific">Electrophorus electricus</name>
    <name type="common">Electric eel</name>
    <name type="synonym">Gymnotus electricus</name>
    <dbReference type="NCBI Taxonomy" id="8005"/>
    <lineage>
        <taxon>Eukaryota</taxon>
        <taxon>Metazoa</taxon>
        <taxon>Chordata</taxon>
        <taxon>Craniata</taxon>
        <taxon>Vertebrata</taxon>
        <taxon>Euteleostomi</taxon>
        <taxon>Actinopterygii</taxon>
        <taxon>Neopterygii</taxon>
        <taxon>Teleostei</taxon>
        <taxon>Ostariophysi</taxon>
        <taxon>Gymnotiformes</taxon>
        <taxon>Gymnotoidei</taxon>
        <taxon>Gymnotidae</taxon>
        <taxon>Electrophorus</taxon>
    </lineage>
</organism>
<dbReference type="Pfam" id="PF00168">
    <property type="entry name" value="C2"/>
    <property type="match status" value="1"/>
</dbReference>
<dbReference type="GeneTree" id="ENSGT00940000159649"/>
<dbReference type="GO" id="GO:0055037">
    <property type="term" value="C:recycling endosome"/>
    <property type="evidence" value="ECO:0007669"/>
    <property type="project" value="UniProtKB-SubCell"/>
</dbReference>
<feature type="compositionally biased region" description="Polar residues" evidence="6">
    <location>
        <begin position="221"/>
        <end position="235"/>
    </location>
</feature>
<dbReference type="KEGG" id="eee:113582465"/>
<feature type="compositionally biased region" description="Pro residues" evidence="6">
    <location>
        <begin position="1055"/>
        <end position="1068"/>
    </location>
</feature>
<sequence length="1203" mass="133370">MSLEDQSHQWFPTSVQVTVRQARGLRIKGKHGTNDAYAVMQVAKDKFSTSVAEKCVAPVWGEEATFALPLLRDSTDRSTLHVYVMHRALVGPDKMLGQAVINLLEVYENKSRDKTEWFKLLGKTGKTDKARGDVLLDIQFMKNNMTASMFDLSGQDKPRSRIGKLKDKFRGKKEEGLSDSASAIVPHTQGMIDSEGEEPEGAATPAKEKKKALKSLFGAKSNLQRNTSQSMSMLSSLPERDSALTSSVGSGLNLDPTEGKKKFKFLMHKRTGSSDLKPSQSAAGPHPPVTVCINGSHVYSKETEPRSATGTSGRESTEDLHRTQDRSGSGAGVDTSPLTHGRHAEEQRDREEKERVKMEREKEERKEEEQRRKVEEEQEKEEQRRRIEEEKENTRKEKEKEEQRRRIEEEKERRRVEQEKRRMAEEKKMREEEERKRAEEERESAEARRKEEEKMRAERKRKEEEERMKMEQQEENKRLAEERLRKEEQRKIEMERRLVEEKEKQRREEERMKVERKRREEEEKRIHEEQRKEKERQTREEQNSAELPKRGRREPEWGGDGSESEQESSRTRAGDGTAGASPEATRREKPSVAVTSSSPFEDPPTTSQSAGHTRLARVTVVKPSTSISGLVSQMPVGTNTNPFLDGYSSGTLSTAEGGTGRNPKKGPAPLPRQNKTQVLTPTVPPRVFKKTQQETNAPSSSRDMAKYPAPSPPDRWKETRGAAAEDLAVQSSIVPNLGEENTLESPETHQPTEVMSVSEDDLKPCSTKTQQGQNFIKIDRDSSQAGGNQSTSVHVSTVHTVLMSDQSETSESRGNAEPSRRVGPGTATHNKGPAPAGPSAVYTPNRKSGSEDEPSHHSVSPTEDTHHREVLPSAASNSHSNEEPSNEEPPGGESYLVANDTKANSIPHAGEISSNIPAFGSVERNLGDNLPGIKDKQEHLENVDSVELNALSCVDQHSCPESGAYDPDRLPDMKTSTGASTKKTRAPVPPAKPKRVVDPSSLDQQSSFPKMLSSAEHSHAWGSHSSKTGGNIAADLTTRAQLSSSSLPPRTSSGFPPPAGSGPKPPPRVRVVSTDGQPEHGLCGAGGGGAGATAARTVRAHAVKPLSAADRQTDHREAQELQATGGTILLQPKTKAVEASCQGPYSQLTHAELTSMVVQQQKQLCQRDARIQELEQYIDNLLVRVMEENPSILMNMPSQKKAV</sequence>
<evidence type="ECO:0000256" key="4">
    <source>
        <dbReference type="ARBA" id="ARBA00022753"/>
    </source>
</evidence>
<dbReference type="InterPro" id="IPR037245">
    <property type="entry name" value="FIP-RBD_C_sf"/>
</dbReference>
<evidence type="ECO:0000256" key="5">
    <source>
        <dbReference type="ARBA" id="ARBA00022927"/>
    </source>
</evidence>
<dbReference type="PROSITE" id="PS50004">
    <property type="entry name" value="C2"/>
    <property type="match status" value="1"/>
</dbReference>
<name>A0A4W4FRG9_ELEEL</name>
<dbReference type="Ensembl" id="ENSEEET00000027850.2">
    <property type="protein sequence ID" value="ENSEEEP00000027533.2"/>
    <property type="gene ID" value="ENSEEEG00000013276.2"/>
</dbReference>
<dbReference type="GeneID" id="113582465"/>
<comment type="subcellular location">
    <subcellularLocation>
        <location evidence="1">Recycling endosome</location>
    </subcellularLocation>
</comment>
<dbReference type="STRING" id="8005.ENSEEEP00000027533"/>
<feature type="compositionally biased region" description="Polar residues" evidence="6">
    <location>
        <begin position="593"/>
        <end position="611"/>
    </location>
</feature>
<feature type="region of interest" description="Disordered" evidence="6">
    <location>
        <begin position="218"/>
        <end position="933"/>
    </location>
</feature>
<dbReference type="GO" id="GO:0015031">
    <property type="term" value="P:protein transport"/>
    <property type="evidence" value="ECO:0007669"/>
    <property type="project" value="UniProtKB-KW"/>
</dbReference>
<dbReference type="OMA" id="AKISTCA"/>
<dbReference type="Gene3D" id="2.60.40.150">
    <property type="entry name" value="C2 domain"/>
    <property type="match status" value="1"/>
</dbReference>
<feature type="compositionally biased region" description="Low complexity" evidence="6">
    <location>
        <begin position="790"/>
        <end position="801"/>
    </location>
</feature>
<feature type="domain" description="C2" evidence="7">
    <location>
        <begin position="1"/>
        <end position="118"/>
    </location>
</feature>
<keyword evidence="3" id="KW-0597">Phosphoprotein</keyword>
<feature type="region of interest" description="Disordered" evidence="6">
    <location>
        <begin position="189"/>
        <end position="208"/>
    </location>
</feature>
<dbReference type="Pfam" id="PF09457">
    <property type="entry name" value="RBD-FIP"/>
    <property type="match status" value="1"/>
</dbReference>
<evidence type="ECO:0000256" key="2">
    <source>
        <dbReference type="ARBA" id="ARBA00022448"/>
    </source>
</evidence>
<dbReference type="PANTHER" id="PTHR15746">
    <property type="entry name" value="RAB11-RELATED"/>
    <property type="match status" value="1"/>
</dbReference>
<dbReference type="CTD" id="402861"/>
<dbReference type="GO" id="GO:0045055">
    <property type="term" value="P:regulated exocytosis"/>
    <property type="evidence" value="ECO:0007669"/>
    <property type="project" value="TreeGrafter"/>
</dbReference>